<keyword evidence="5" id="KW-0146">Chitin degradation</keyword>
<dbReference type="SUPFAM" id="SSF51445">
    <property type="entry name" value="(Trans)glycosidases"/>
    <property type="match status" value="1"/>
</dbReference>
<dbReference type="Gene3D" id="3.20.20.80">
    <property type="entry name" value="Glycosidases"/>
    <property type="match status" value="1"/>
</dbReference>
<dbReference type="InterPro" id="IPR050314">
    <property type="entry name" value="Glycosyl_Hydrlase_18"/>
</dbReference>
<gene>
    <name evidence="11" type="ORF">K444DRAFT_576316</name>
</gene>
<dbReference type="SMART" id="SM00636">
    <property type="entry name" value="Glyco_18"/>
    <property type="match status" value="1"/>
</dbReference>
<evidence type="ECO:0000256" key="8">
    <source>
        <dbReference type="ARBA" id="ARBA00023326"/>
    </source>
</evidence>
<dbReference type="AlphaFoldDB" id="A0A2J6SIU6"/>
<dbReference type="PROSITE" id="PS01095">
    <property type="entry name" value="GH18_1"/>
    <property type="match status" value="1"/>
</dbReference>
<dbReference type="GO" id="GO:0000272">
    <property type="term" value="P:polysaccharide catabolic process"/>
    <property type="evidence" value="ECO:0007669"/>
    <property type="project" value="UniProtKB-KW"/>
</dbReference>
<feature type="non-terminal residue" evidence="11">
    <location>
        <position position="340"/>
    </location>
</feature>
<comment type="catalytic activity">
    <reaction evidence="1">
        <text>Random endo-hydrolysis of N-acetyl-beta-D-glucosaminide (1-&gt;4)-beta-linkages in chitin and chitodextrins.</text>
        <dbReference type="EC" id="3.2.1.14"/>
    </reaction>
</comment>
<keyword evidence="8" id="KW-0624">Polysaccharide degradation</keyword>
<evidence type="ECO:0000256" key="9">
    <source>
        <dbReference type="RuleBase" id="RU000489"/>
    </source>
</evidence>
<dbReference type="GO" id="GO:0006032">
    <property type="term" value="P:chitin catabolic process"/>
    <property type="evidence" value="ECO:0007669"/>
    <property type="project" value="UniProtKB-KW"/>
</dbReference>
<keyword evidence="6" id="KW-0119">Carbohydrate metabolism</keyword>
<keyword evidence="4 9" id="KW-0378">Hydrolase</keyword>
<dbReference type="GO" id="GO:0005576">
    <property type="term" value="C:extracellular region"/>
    <property type="evidence" value="ECO:0007669"/>
    <property type="project" value="TreeGrafter"/>
</dbReference>
<evidence type="ECO:0000259" key="10">
    <source>
        <dbReference type="PROSITE" id="PS51910"/>
    </source>
</evidence>
<evidence type="ECO:0000256" key="4">
    <source>
        <dbReference type="ARBA" id="ARBA00022801"/>
    </source>
</evidence>
<evidence type="ECO:0000313" key="11">
    <source>
        <dbReference type="EMBL" id="PMD50660.1"/>
    </source>
</evidence>
<keyword evidence="7 9" id="KW-0326">Glycosidase</keyword>
<dbReference type="OrthoDB" id="76388at2759"/>
<evidence type="ECO:0000256" key="5">
    <source>
        <dbReference type="ARBA" id="ARBA00023024"/>
    </source>
</evidence>
<evidence type="ECO:0000256" key="2">
    <source>
        <dbReference type="ARBA" id="ARBA00008682"/>
    </source>
</evidence>
<dbReference type="InParanoid" id="A0A2J6SIU6"/>
<dbReference type="PRINTS" id="PR00551">
    <property type="entry name" value="2SGLOBULIN"/>
</dbReference>
<dbReference type="PANTHER" id="PTHR11177">
    <property type="entry name" value="CHITINASE"/>
    <property type="match status" value="1"/>
</dbReference>
<sequence>MAQQFVNTVYYPSWQIYKGCPPSALQHQFITHIFYAFARVNTDGTLRLLDPKADLQLPVDGKQGCLAALSKLKEQHPQIKTLLSVGGGSGSADFPAVAADFNCREAFARTAREFVDRFSLDGIDLDWEHPTTASQGADYIQLLGAIRRALPSPTYQLTSALPVGQYCLKNINLSAAAQQLDFLNLMGYDFAGPWSELSGHHSQLFTPQGGHPSLKKSCSGGVEYVLSQGFPPNKLVLGIPAYARRFRGATEPGQTFQGGDEIEYKDISKEWIEKAQVDRVLGAAYHVDGDSFVSFDIPETVRMKAQFVKDLSLAGLFYWTGVGDTKESSSLVRAGSQKLL</sequence>
<dbReference type="Proteomes" id="UP000235371">
    <property type="component" value="Unassembled WGS sequence"/>
</dbReference>
<organism evidence="11 12">
    <name type="scientific">Hyaloscypha bicolor E</name>
    <dbReference type="NCBI Taxonomy" id="1095630"/>
    <lineage>
        <taxon>Eukaryota</taxon>
        <taxon>Fungi</taxon>
        <taxon>Dikarya</taxon>
        <taxon>Ascomycota</taxon>
        <taxon>Pezizomycotina</taxon>
        <taxon>Leotiomycetes</taxon>
        <taxon>Helotiales</taxon>
        <taxon>Hyaloscyphaceae</taxon>
        <taxon>Hyaloscypha</taxon>
        <taxon>Hyaloscypha bicolor</taxon>
    </lineage>
</organism>
<evidence type="ECO:0000256" key="1">
    <source>
        <dbReference type="ARBA" id="ARBA00000822"/>
    </source>
</evidence>
<dbReference type="InterPro" id="IPR029070">
    <property type="entry name" value="Chitinase_insertion_sf"/>
</dbReference>
<dbReference type="GO" id="GO:0008061">
    <property type="term" value="F:chitin binding"/>
    <property type="evidence" value="ECO:0007669"/>
    <property type="project" value="InterPro"/>
</dbReference>
<accession>A0A2J6SIU6</accession>
<dbReference type="InterPro" id="IPR000677">
    <property type="entry name" value="Chitinase-like"/>
</dbReference>
<dbReference type="Gene3D" id="3.10.50.10">
    <property type="match status" value="1"/>
</dbReference>
<dbReference type="GeneID" id="36585595"/>
<dbReference type="InterPro" id="IPR001223">
    <property type="entry name" value="Glyco_hydro18_cat"/>
</dbReference>
<comment type="similarity">
    <text evidence="2">Belongs to the glycosyl hydrolase 18 family. Chitinase class V subfamily.</text>
</comment>
<dbReference type="EC" id="3.2.1.14" evidence="3"/>
<evidence type="ECO:0000313" key="12">
    <source>
        <dbReference type="Proteomes" id="UP000235371"/>
    </source>
</evidence>
<dbReference type="PROSITE" id="PS51910">
    <property type="entry name" value="GH18_2"/>
    <property type="match status" value="1"/>
</dbReference>
<keyword evidence="12" id="KW-1185">Reference proteome</keyword>
<proteinExistence type="inferred from homology"/>
<dbReference type="Pfam" id="PF00704">
    <property type="entry name" value="Glyco_hydro_18"/>
    <property type="match status" value="1"/>
</dbReference>
<evidence type="ECO:0000256" key="7">
    <source>
        <dbReference type="ARBA" id="ARBA00023295"/>
    </source>
</evidence>
<evidence type="ECO:0000256" key="6">
    <source>
        <dbReference type="ARBA" id="ARBA00023277"/>
    </source>
</evidence>
<dbReference type="InterPro" id="IPR011583">
    <property type="entry name" value="Chitinase_II/V-like_cat"/>
</dbReference>
<protein>
    <recommendedName>
        <fullName evidence="3">chitinase</fullName>
        <ecNumber evidence="3">3.2.1.14</ecNumber>
    </recommendedName>
</protein>
<dbReference type="InterPro" id="IPR001579">
    <property type="entry name" value="Glyco_hydro_18_chit_AS"/>
</dbReference>
<dbReference type="GO" id="GO:0008843">
    <property type="term" value="F:endochitinase activity"/>
    <property type="evidence" value="ECO:0007669"/>
    <property type="project" value="UniProtKB-EC"/>
</dbReference>
<dbReference type="EMBL" id="KZ613913">
    <property type="protein sequence ID" value="PMD50660.1"/>
    <property type="molecule type" value="Genomic_DNA"/>
</dbReference>
<feature type="domain" description="GH18" evidence="10">
    <location>
        <begin position="5"/>
        <end position="340"/>
    </location>
</feature>
<name>A0A2J6SIU6_9HELO</name>
<dbReference type="STRING" id="1095630.A0A2J6SIU6"/>
<dbReference type="InterPro" id="IPR017853">
    <property type="entry name" value="GH"/>
</dbReference>
<evidence type="ECO:0000256" key="3">
    <source>
        <dbReference type="ARBA" id="ARBA00012729"/>
    </source>
</evidence>
<reference evidence="11 12" key="1">
    <citation type="submission" date="2016-04" db="EMBL/GenBank/DDBJ databases">
        <title>A degradative enzymes factory behind the ericoid mycorrhizal symbiosis.</title>
        <authorList>
            <consortium name="DOE Joint Genome Institute"/>
            <person name="Martino E."/>
            <person name="Morin E."/>
            <person name="Grelet G."/>
            <person name="Kuo A."/>
            <person name="Kohler A."/>
            <person name="Daghino S."/>
            <person name="Barry K."/>
            <person name="Choi C."/>
            <person name="Cichocki N."/>
            <person name="Clum A."/>
            <person name="Copeland A."/>
            <person name="Hainaut M."/>
            <person name="Haridas S."/>
            <person name="Labutti K."/>
            <person name="Lindquist E."/>
            <person name="Lipzen A."/>
            <person name="Khouja H.-R."/>
            <person name="Murat C."/>
            <person name="Ohm R."/>
            <person name="Olson A."/>
            <person name="Spatafora J."/>
            <person name="Veneault-Fourrey C."/>
            <person name="Henrissat B."/>
            <person name="Grigoriev I."/>
            <person name="Martin F."/>
            <person name="Perotto S."/>
        </authorList>
    </citation>
    <scope>NUCLEOTIDE SEQUENCE [LARGE SCALE GENOMIC DNA]</scope>
    <source>
        <strain evidence="11 12">E</strain>
    </source>
</reference>
<dbReference type="RefSeq" id="XP_024727564.1">
    <property type="nucleotide sequence ID" value="XM_024877518.1"/>
</dbReference>
<dbReference type="PANTHER" id="PTHR11177:SF228">
    <property type="entry name" value="CHITINASE"/>
    <property type="match status" value="1"/>
</dbReference>